<dbReference type="Proteomes" id="UP000662572">
    <property type="component" value="Unassembled WGS sequence"/>
</dbReference>
<dbReference type="RefSeq" id="WP_189485779.1">
    <property type="nucleotide sequence ID" value="NZ_BMZB01000001.1"/>
</dbReference>
<reference evidence="2" key="2">
    <citation type="submission" date="2020-09" db="EMBL/GenBank/DDBJ databases">
        <authorList>
            <person name="Sun Q."/>
            <person name="Kim S."/>
        </authorList>
    </citation>
    <scope>NUCLEOTIDE SEQUENCE</scope>
    <source>
        <strain evidence="2">KCTC 32296</strain>
    </source>
</reference>
<gene>
    <name evidence="2" type="ORF">GCM10011273_15380</name>
</gene>
<sequence length="277" mass="31051">MSIRSRFLALVAGFAVMALAIAVLGVVSIADYSRMLAQYTQTHETAHKAEHLNGLVSSAVAESRGIYHARNTEDAKLFAARLERNLQDIETVLNEPPTLSPELVTQTQAFVAFRRELIRLGTQVSPAAADRHGNNETNRHTRTQYQADLSHWVDMNRRELDRHREIARNYGDGRIMHFVVIVGFGLVSMIGLSLWWAMAYISRPMQTLAHSIIRVSEGDYDAPRNAPSDTRAGTEISAVWKALSLLADRAKMAEVTAKAERDAEEKRSLEMRQILLD</sequence>
<protein>
    <recommendedName>
        <fullName evidence="4">HAMP domain-containing protein</fullName>
    </recommendedName>
</protein>
<proteinExistence type="predicted"/>
<evidence type="ECO:0000313" key="3">
    <source>
        <dbReference type="Proteomes" id="UP000662572"/>
    </source>
</evidence>
<name>A0A918Q0Z0_9CAUL</name>
<keyword evidence="1" id="KW-0812">Transmembrane</keyword>
<accession>A0A918Q0Z0</accession>
<comment type="caution">
    <text evidence="2">The sequence shown here is derived from an EMBL/GenBank/DDBJ whole genome shotgun (WGS) entry which is preliminary data.</text>
</comment>
<evidence type="ECO:0000256" key="1">
    <source>
        <dbReference type="SAM" id="Phobius"/>
    </source>
</evidence>
<dbReference type="Gene3D" id="6.10.340.10">
    <property type="match status" value="1"/>
</dbReference>
<dbReference type="AlphaFoldDB" id="A0A918Q0Z0"/>
<evidence type="ECO:0008006" key="4">
    <source>
        <dbReference type="Google" id="ProtNLM"/>
    </source>
</evidence>
<reference evidence="2" key="1">
    <citation type="journal article" date="2014" name="Int. J. Syst. Evol. Microbiol.">
        <title>Complete genome sequence of Corynebacterium casei LMG S-19264T (=DSM 44701T), isolated from a smear-ripened cheese.</title>
        <authorList>
            <consortium name="US DOE Joint Genome Institute (JGI-PGF)"/>
            <person name="Walter F."/>
            <person name="Albersmeier A."/>
            <person name="Kalinowski J."/>
            <person name="Ruckert C."/>
        </authorList>
    </citation>
    <scope>NUCLEOTIDE SEQUENCE</scope>
    <source>
        <strain evidence="2">KCTC 32296</strain>
    </source>
</reference>
<feature type="transmembrane region" description="Helical" evidence="1">
    <location>
        <begin position="175"/>
        <end position="197"/>
    </location>
</feature>
<keyword evidence="3" id="KW-1185">Reference proteome</keyword>
<keyword evidence="1" id="KW-0472">Membrane</keyword>
<organism evidence="2 3">
    <name type="scientific">Asticcacaulis endophyticus</name>
    <dbReference type="NCBI Taxonomy" id="1395890"/>
    <lineage>
        <taxon>Bacteria</taxon>
        <taxon>Pseudomonadati</taxon>
        <taxon>Pseudomonadota</taxon>
        <taxon>Alphaproteobacteria</taxon>
        <taxon>Caulobacterales</taxon>
        <taxon>Caulobacteraceae</taxon>
        <taxon>Asticcacaulis</taxon>
    </lineage>
</organism>
<keyword evidence="1" id="KW-1133">Transmembrane helix</keyword>
<dbReference type="EMBL" id="BMZB01000001">
    <property type="protein sequence ID" value="GGZ30106.1"/>
    <property type="molecule type" value="Genomic_DNA"/>
</dbReference>
<feature type="transmembrane region" description="Helical" evidence="1">
    <location>
        <begin position="7"/>
        <end position="30"/>
    </location>
</feature>
<evidence type="ECO:0000313" key="2">
    <source>
        <dbReference type="EMBL" id="GGZ30106.1"/>
    </source>
</evidence>